<evidence type="ECO:0000259" key="2">
    <source>
        <dbReference type="PROSITE" id="PS50240"/>
    </source>
</evidence>
<dbReference type="InterPro" id="IPR036691">
    <property type="entry name" value="Endo/exonu/phosph_ase_sf"/>
</dbReference>
<dbReference type="InterPro" id="IPR001314">
    <property type="entry name" value="Peptidase_S1A"/>
</dbReference>
<dbReference type="SMART" id="SM00020">
    <property type="entry name" value="Tryp_SPc"/>
    <property type="match status" value="1"/>
</dbReference>
<evidence type="ECO:0000313" key="3">
    <source>
        <dbReference type="EMBL" id="GBP60560.1"/>
    </source>
</evidence>
<sequence>MLFSSVTVPFAQKATKFGLSWCVVDDSVKEECLTAICSPELGIIGIFASVVDEVCPYCTAAEGVRYVICDNICSVVFVLWMSELINALRHVDCGRSEISTSTLTLGGTYAKEGELPWLAIVYTKDSKPFKQICSGTIIAPALVLSAAHCFWNDVEKLKPPSRFAVAAGKVHRAWNNPRDVHAQKSDVKYIEIPPRFRGVQNYLENDIAVLHLTTPFVYDAFVRPVCLDFDLGSDRRQLASGNLATISAWGLSAENIKSSQVVQIINMPYVDFTTCNDEVPTYFMPYITWDKICAGYPNGTALCDRDRGGGLVFPMMDGTTQRYYLRGIFSTAPYHDQTGCSSHVTMFTHIGLHEPFLDEPLKGAIQPTSCQLPPYPDHGRYNVMNNPKASPGDVLDCYYLEYECDPGYATLSDNQDSQDNQAYCVNGFRSKTPKCESKGVPPPPQCVSDVPDSYSPGSENFHGNCRAPNYYSNEILRVMSVWCLHSKGEILLSGGRESEVGEIPWHVGIYDKGTTLYKYICGGSIIETTMIITAAHCFWSDNKESVLPASQFAVAAGKHYKYFEDSRDKKTQKTDVIDIKVPERFRGRHTSYQDDIALVFLASPLQYDFNIRPVCIDFGIILRGSSWLSAIWGKVGVNRSFDTSLVTINETISIDKPFCEQSELYDITYLRKINCCNIFEWLPTGGTPARRQPQPQTRHHRVVALLGSRLMGDGYEMGFLVKQYLKDKIESFQGISDRIAVLNIQLIDSKQPWSIIHDHAPTEQDTKLAKEKFYNDLTELMQKNNKYVIVMGDFNAKV</sequence>
<gene>
    <name evidence="3" type="ORF">EVAR_97815_1</name>
</gene>
<dbReference type="PRINTS" id="PR00722">
    <property type="entry name" value="CHYMOTRYPSIN"/>
</dbReference>
<dbReference type="SUPFAM" id="SSF56219">
    <property type="entry name" value="DNase I-like"/>
    <property type="match status" value="1"/>
</dbReference>
<dbReference type="InterPro" id="IPR001254">
    <property type="entry name" value="Trypsin_dom"/>
</dbReference>
<proteinExistence type="predicted"/>
<dbReference type="GO" id="GO:0004252">
    <property type="term" value="F:serine-type endopeptidase activity"/>
    <property type="evidence" value="ECO:0007669"/>
    <property type="project" value="InterPro"/>
</dbReference>
<dbReference type="PANTHER" id="PTHR24252">
    <property type="entry name" value="ACROSIN-RELATED"/>
    <property type="match status" value="1"/>
</dbReference>
<dbReference type="AlphaFoldDB" id="A0A4C1XBT9"/>
<evidence type="ECO:0000313" key="4">
    <source>
        <dbReference type="Proteomes" id="UP000299102"/>
    </source>
</evidence>
<keyword evidence="1" id="KW-1015">Disulfide bond</keyword>
<dbReference type="CDD" id="cd00190">
    <property type="entry name" value="Tryp_SPc"/>
    <property type="match status" value="1"/>
</dbReference>
<feature type="domain" description="Peptidase S1" evidence="2">
    <location>
        <begin position="104"/>
        <end position="362"/>
    </location>
</feature>
<dbReference type="InterPro" id="IPR043504">
    <property type="entry name" value="Peptidase_S1_PA_chymotrypsin"/>
</dbReference>
<dbReference type="InterPro" id="IPR035976">
    <property type="entry name" value="Sushi/SCR/CCP_sf"/>
</dbReference>
<dbReference type="OrthoDB" id="2019384at2759"/>
<dbReference type="Proteomes" id="UP000299102">
    <property type="component" value="Unassembled WGS sequence"/>
</dbReference>
<organism evidence="3 4">
    <name type="scientific">Eumeta variegata</name>
    <name type="common">Bagworm moth</name>
    <name type="synonym">Eumeta japonica</name>
    <dbReference type="NCBI Taxonomy" id="151549"/>
    <lineage>
        <taxon>Eukaryota</taxon>
        <taxon>Metazoa</taxon>
        <taxon>Ecdysozoa</taxon>
        <taxon>Arthropoda</taxon>
        <taxon>Hexapoda</taxon>
        <taxon>Insecta</taxon>
        <taxon>Pterygota</taxon>
        <taxon>Neoptera</taxon>
        <taxon>Endopterygota</taxon>
        <taxon>Lepidoptera</taxon>
        <taxon>Glossata</taxon>
        <taxon>Ditrysia</taxon>
        <taxon>Tineoidea</taxon>
        <taxon>Psychidae</taxon>
        <taxon>Oiketicinae</taxon>
        <taxon>Eumeta</taxon>
    </lineage>
</organism>
<dbReference type="STRING" id="151549.A0A4C1XBT9"/>
<dbReference type="InterPro" id="IPR018114">
    <property type="entry name" value="TRYPSIN_HIS"/>
</dbReference>
<dbReference type="EMBL" id="BGZK01000790">
    <property type="protein sequence ID" value="GBP60560.1"/>
    <property type="molecule type" value="Genomic_DNA"/>
</dbReference>
<dbReference type="Gene3D" id="3.60.10.10">
    <property type="entry name" value="Endonuclease/exonuclease/phosphatase"/>
    <property type="match status" value="1"/>
</dbReference>
<dbReference type="PROSITE" id="PS50240">
    <property type="entry name" value="TRYPSIN_DOM"/>
    <property type="match status" value="2"/>
</dbReference>
<dbReference type="SUPFAM" id="SSF50494">
    <property type="entry name" value="Trypsin-like serine proteases"/>
    <property type="match status" value="2"/>
</dbReference>
<reference evidence="3 4" key="1">
    <citation type="journal article" date="2019" name="Commun. Biol.">
        <title>The bagworm genome reveals a unique fibroin gene that provides high tensile strength.</title>
        <authorList>
            <person name="Kono N."/>
            <person name="Nakamura H."/>
            <person name="Ohtoshi R."/>
            <person name="Tomita M."/>
            <person name="Numata K."/>
            <person name="Arakawa K."/>
        </authorList>
    </citation>
    <scope>NUCLEOTIDE SEQUENCE [LARGE SCALE GENOMIC DNA]</scope>
</reference>
<protein>
    <submittedName>
        <fullName evidence="3">Limulus clotting factor C</fullName>
    </submittedName>
</protein>
<evidence type="ECO:0000256" key="1">
    <source>
        <dbReference type="ARBA" id="ARBA00023157"/>
    </source>
</evidence>
<dbReference type="GO" id="GO:0006508">
    <property type="term" value="P:proteolysis"/>
    <property type="evidence" value="ECO:0007669"/>
    <property type="project" value="InterPro"/>
</dbReference>
<dbReference type="PANTHER" id="PTHR24252:SF7">
    <property type="entry name" value="HYALIN"/>
    <property type="match status" value="1"/>
</dbReference>
<dbReference type="InterPro" id="IPR009003">
    <property type="entry name" value="Peptidase_S1_PA"/>
</dbReference>
<feature type="domain" description="Peptidase S1" evidence="2">
    <location>
        <begin position="492"/>
        <end position="782"/>
    </location>
</feature>
<keyword evidence="4" id="KW-1185">Reference proteome</keyword>
<name>A0A4C1XBT9_EUMVA</name>
<accession>A0A4C1XBT9</accession>
<comment type="caution">
    <text evidence="3">The sequence shown here is derived from an EMBL/GenBank/DDBJ whole genome shotgun (WGS) entry which is preliminary data.</text>
</comment>
<dbReference type="Gene3D" id="2.10.70.10">
    <property type="entry name" value="Complement Module, domain 1"/>
    <property type="match status" value="1"/>
</dbReference>
<dbReference type="Pfam" id="PF00089">
    <property type="entry name" value="Trypsin"/>
    <property type="match status" value="2"/>
</dbReference>
<dbReference type="Gene3D" id="2.40.10.10">
    <property type="entry name" value="Trypsin-like serine proteases"/>
    <property type="match status" value="2"/>
</dbReference>
<dbReference type="SUPFAM" id="SSF57535">
    <property type="entry name" value="Complement control module/SCR domain"/>
    <property type="match status" value="1"/>
</dbReference>
<dbReference type="PROSITE" id="PS00134">
    <property type="entry name" value="TRYPSIN_HIS"/>
    <property type="match status" value="2"/>
</dbReference>